<keyword evidence="2" id="KW-0677">Repeat</keyword>
<comment type="caution">
    <text evidence="8">The sequence shown here is derived from an EMBL/GenBank/DDBJ whole genome shotgun (WGS) entry which is preliminary data.</text>
</comment>
<evidence type="ECO:0000313" key="8">
    <source>
        <dbReference type="EMBL" id="KAL1879819.1"/>
    </source>
</evidence>
<dbReference type="PROSITE" id="PS51375">
    <property type="entry name" value="PPR"/>
    <property type="match status" value="1"/>
</dbReference>
<evidence type="ECO:0000256" key="5">
    <source>
        <dbReference type="PROSITE-ProRule" id="PRU00708"/>
    </source>
</evidence>
<feature type="compositionally biased region" description="Polar residues" evidence="6">
    <location>
        <begin position="119"/>
        <end position="156"/>
    </location>
</feature>
<dbReference type="Pfam" id="PF23276">
    <property type="entry name" value="TPR_24"/>
    <property type="match status" value="1"/>
</dbReference>
<evidence type="ECO:0000259" key="7">
    <source>
        <dbReference type="Pfam" id="PF23276"/>
    </source>
</evidence>
<dbReference type="PANTHER" id="PTHR47936">
    <property type="entry name" value="PPR_LONG DOMAIN-CONTAINING PROTEIN"/>
    <property type="match status" value="1"/>
</dbReference>
<feature type="compositionally biased region" description="Polar residues" evidence="6">
    <location>
        <begin position="670"/>
        <end position="679"/>
    </location>
</feature>
<accession>A0ABR3XUY6</accession>
<gene>
    <name evidence="8" type="ORF">Daus18300_001657</name>
</gene>
<dbReference type="NCBIfam" id="TIGR00756">
    <property type="entry name" value="PPR"/>
    <property type="match status" value="1"/>
</dbReference>
<evidence type="ECO:0000256" key="3">
    <source>
        <dbReference type="ARBA" id="ARBA00044493"/>
    </source>
</evidence>
<proteinExistence type="inferred from homology"/>
<name>A0ABR3XUY6_9PEZI</name>
<organism evidence="8 9">
    <name type="scientific">Diaporthe australafricana</name>
    <dbReference type="NCBI Taxonomy" id="127596"/>
    <lineage>
        <taxon>Eukaryota</taxon>
        <taxon>Fungi</taxon>
        <taxon>Dikarya</taxon>
        <taxon>Ascomycota</taxon>
        <taxon>Pezizomycotina</taxon>
        <taxon>Sordariomycetes</taxon>
        <taxon>Sordariomycetidae</taxon>
        <taxon>Diaporthales</taxon>
        <taxon>Diaporthaceae</taxon>
        <taxon>Diaporthe</taxon>
    </lineage>
</organism>
<dbReference type="InterPro" id="IPR011990">
    <property type="entry name" value="TPR-like_helical_dom_sf"/>
</dbReference>
<dbReference type="InterPro" id="IPR057027">
    <property type="entry name" value="TPR_mt"/>
</dbReference>
<evidence type="ECO:0000256" key="2">
    <source>
        <dbReference type="ARBA" id="ARBA00022737"/>
    </source>
</evidence>
<evidence type="ECO:0000256" key="4">
    <source>
        <dbReference type="ARBA" id="ARBA00044511"/>
    </source>
</evidence>
<evidence type="ECO:0000256" key="1">
    <source>
        <dbReference type="ARBA" id="ARBA00006192"/>
    </source>
</evidence>
<dbReference type="EMBL" id="JAWRVE010000009">
    <property type="protein sequence ID" value="KAL1879819.1"/>
    <property type="molecule type" value="Genomic_DNA"/>
</dbReference>
<sequence>MSGARITIDGLWRCLCSSIDAAVARSITTARIRPQLRKPAPTALQNTPGPRCLHATGRRRQHGAHSEKDPFASLASAVDEKTPVKGGNAPNWTEELRQMEESPDHVTSRPTDRTESRIDSSSQPLVEPTSGEQISENLETPKISSDASQRQGTPSEMVQRLVLGKWLHEDMPRATSEEIYEALRRTRVSGRPRHRRTTAALVKHLLASGTAPNTFIYETLLMAHAAIDGSADTVKELLREMRQKKLPWSSTAYHAALQALAVHPDYLLRNTIIKEMKERWLEISPEGHQHIAIGLLRDEQYELALEKLREMSDSGIQIEGWVCDIFIYVFGKMGFLDEALRIVRHRLDSGQEIPVNVWYFLLDVCSKGQRIEATRFVWNRAVQPGIVNPSDGVALNVLNMAAVYGDTDLCTPVIEYLASRGTRLNRYHYEALIDAYAAQGNVEKALEVYCIMQAAGVEVNNSSTSSLAFALTRDPSLIDKAIQAMSGLREKHNVPITIFNSVLNEIVKADAEQSDDAFARALALYRRIREFVPDGPDSATFRNLLWKCTRTELAQFFAGEMVHFKIRPNLTIIKHMYRIHVEFDGPSHRAKDYFFKVAPYFREDLSQGLGKAEVMDLSVKLIKRLIGERDSEAWRILDICRENGLEEGTIRALRAEVEAGAIEGADAASRNESFDNQTGLGAGDSVQPSA</sequence>
<comment type="function">
    <text evidence="3">Regulates mitochondrial small subunit maturation by controlling 15S rRNA 5'-end processing. Localizes to the 5' precursor of the 15S rRNA in a position that is subsequently occupied by mS47 in the mature yeast mtSSU. Uses structure and sequence-specific RNA recognition, binding to a single-stranded region of the precursor and specifically recognizing bases -6 to -1. The exchange of Ccm1 for mS47 is coupled to the irreversible removal of precursor rRNA that is accompanied by conformational changes of the mitoribosomal proteins uS5m and mS26. These conformational changes signal completion of 5'-end rRNA processing through protection of the mature 5'-end of the 15S rRNA and stabilization of mS47. The removal of the 5' precursor together with the dissociation of Ccm1 may be catalyzed by the 5'-3' exoribonuclease Pet127. Involved in the specific removal of group I introns in mitochondrial encoded transcripts.</text>
</comment>
<feature type="region of interest" description="Disordered" evidence="6">
    <location>
        <begin position="34"/>
        <end position="69"/>
    </location>
</feature>
<dbReference type="Gene3D" id="1.25.40.10">
    <property type="entry name" value="Tetratricopeptide repeat domain"/>
    <property type="match status" value="2"/>
</dbReference>
<evidence type="ECO:0000256" key="6">
    <source>
        <dbReference type="SAM" id="MobiDB-lite"/>
    </source>
</evidence>
<comment type="similarity">
    <text evidence="1">Belongs to the CCM1 family.</text>
</comment>
<dbReference type="Proteomes" id="UP001583177">
    <property type="component" value="Unassembled WGS sequence"/>
</dbReference>
<reference evidence="8 9" key="1">
    <citation type="journal article" date="2024" name="IMA Fungus">
        <title>IMA Genome - F19 : A genome assembly and annotation guide to empower mycologists, including annotated draft genome sequences of Ceratocystis pirilliformis, Diaporthe australafricana, Fusarium ophioides, Paecilomyces lecythidis, and Sporothrix stenoceras.</title>
        <authorList>
            <person name="Aylward J."/>
            <person name="Wilson A.M."/>
            <person name="Visagie C.M."/>
            <person name="Spraker J."/>
            <person name="Barnes I."/>
            <person name="Buitendag C."/>
            <person name="Ceriani C."/>
            <person name="Del Mar Angel L."/>
            <person name="du Plessis D."/>
            <person name="Fuchs T."/>
            <person name="Gasser K."/>
            <person name="Kramer D."/>
            <person name="Li W."/>
            <person name="Munsamy K."/>
            <person name="Piso A."/>
            <person name="Price J.L."/>
            <person name="Sonnekus B."/>
            <person name="Thomas C."/>
            <person name="van der Nest A."/>
            <person name="van Dijk A."/>
            <person name="van Heerden A."/>
            <person name="van Vuuren N."/>
            <person name="Yilmaz N."/>
            <person name="Duong T.A."/>
            <person name="van der Merwe N.A."/>
            <person name="Wingfield M.J."/>
            <person name="Wingfield B.D."/>
        </authorList>
    </citation>
    <scope>NUCLEOTIDE SEQUENCE [LARGE SCALE GENOMIC DNA]</scope>
    <source>
        <strain evidence="8 9">CMW 18300</strain>
    </source>
</reference>
<evidence type="ECO:0000313" key="9">
    <source>
        <dbReference type="Proteomes" id="UP001583177"/>
    </source>
</evidence>
<feature type="region of interest" description="Disordered" evidence="6">
    <location>
        <begin position="98"/>
        <end position="156"/>
    </location>
</feature>
<protein>
    <recommendedName>
        <fullName evidence="7">Pentatricopeptide repeat-containing protein-mitochondrial domain-containing protein</fullName>
    </recommendedName>
</protein>
<feature type="domain" description="Pentatricopeptide repeat-containing protein-mitochondrial" evidence="7">
    <location>
        <begin position="391"/>
        <end position="527"/>
    </location>
</feature>
<feature type="region of interest" description="Disordered" evidence="6">
    <location>
        <begin position="666"/>
        <end position="690"/>
    </location>
</feature>
<dbReference type="PANTHER" id="PTHR47936:SF1">
    <property type="entry name" value="PENTATRICOPEPTIDE REPEAT-CONTAINING PROTEIN GUN1, CHLOROPLASTIC"/>
    <property type="match status" value="1"/>
</dbReference>
<feature type="repeat" description="PPR" evidence="5">
    <location>
        <begin position="425"/>
        <end position="459"/>
    </location>
</feature>
<comment type="subunit">
    <text evidence="4">Binds to mitochondrial small subunit 15S rRNA.</text>
</comment>
<keyword evidence="9" id="KW-1185">Reference proteome</keyword>
<dbReference type="InterPro" id="IPR002885">
    <property type="entry name" value="PPR_rpt"/>
</dbReference>
<feature type="compositionally biased region" description="Basic and acidic residues" evidence="6">
    <location>
        <begin position="98"/>
        <end position="118"/>
    </location>
</feature>